<gene>
    <name evidence="6" type="ORF">DFR44_13716</name>
</gene>
<evidence type="ECO:0000313" key="6">
    <source>
        <dbReference type="EMBL" id="TDR27844.1"/>
    </source>
</evidence>
<dbReference type="GO" id="GO:0015074">
    <property type="term" value="P:DNA integration"/>
    <property type="evidence" value="ECO:0007669"/>
    <property type="project" value="UniProtKB-KW"/>
</dbReference>
<dbReference type="PROSITE" id="PS51898">
    <property type="entry name" value="TYR_RECOMBINASE"/>
    <property type="match status" value="1"/>
</dbReference>
<proteinExistence type="inferred from homology"/>
<dbReference type="Gene3D" id="1.10.443.10">
    <property type="entry name" value="Intergrase catalytic core"/>
    <property type="match status" value="1"/>
</dbReference>
<dbReference type="InterPro" id="IPR013762">
    <property type="entry name" value="Integrase-like_cat_sf"/>
</dbReference>
<comment type="similarity">
    <text evidence="1">Belongs to the 'phage' integrase family.</text>
</comment>
<comment type="caution">
    <text evidence="6">The sequence shown here is derived from an EMBL/GenBank/DDBJ whole genome shotgun (WGS) entry which is preliminary data.</text>
</comment>
<dbReference type="CDD" id="cd00801">
    <property type="entry name" value="INT_P4_C"/>
    <property type="match status" value="1"/>
</dbReference>
<keyword evidence="4" id="KW-0233">DNA recombination</keyword>
<dbReference type="InterPro" id="IPR038488">
    <property type="entry name" value="Integrase_DNA-bd_sf"/>
</dbReference>
<dbReference type="Pfam" id="PF13356">
    <property type="entry name" value="Arm-DNA-bind_3"/>
    <property type="match status" value="1"/>
</dbReference>
<dbReference type="Pfam" id="PF22022">
    <property type="entry name" value="Phage_int_M"/>
    <property type="match status" value="1"/>
</dbReference>
<dbReference type="InterPro" id="IPR011010">
    <property type="entry name" value="DNA_brk_join_enz"/>
</dbReference>
<organism evidence="6 7">
    <name type="scientific">Hydromonas duriensis</name>
    <dbReference type="NCBI Taxonomy" id="1527608"/>
    <lineage>
        <taxon>Bacteria</taxon>
        <taxon>Pseudomonadati</taxon>
        <taxon>Pseudomonadota</taxon>
        <taxon>Betaproteobacteria</taxon>
        <taxon>Burkholderiales</taxon>
        <taxon>Burkholderiaceae</taxon>
        <taxon>Hydromonas</taxon>
    </lineage>
</organism>
<evidence type="ECO:0000259" key="5">
    <source>
        <dbReference type="PROSITE" id="PS51898"/>
    </source>
</evidence>
<evidence type="ECO:0000256" key="2">
    <source>
        <dbReference type="ARBA" id="ARBA00022908"/>
    </source>
</evidence>
<reference evidence="6 7" key="1">
    <citation type="submission" date="2019-03" db="EMBL/GenBank/DDBJ databases">
        <title>Genomic Encyclopedia of Type Strains, Phase IV (KMG-IV): sequencing the most valuable type-strain genomes for metagenomic binning, comparative biology and taxonomic classification.</title>
        <authorList>
            <person name="Goeker M."/>
        </authorList>
    </citation>
    <scope>NUCLEOTIDE SEQUENCE [LARGE SCALE GENOMIC DNA]</scope>
    <source>
        <strain evidence="6 7">DSM 102852</strain>
    </source>
</reference>
<dbReference type="GO" id="GO:0003677">
    <property type="term" value="F:DNA binding"/>
    <property type="evidence" value="ECO:0007669"/>
    <property type="project" value="UniProtKB-KW"/>
</dbReference>
<evidence type="ECO:0000256" key="3">
    <source>
        <dbReference type="ARBA" id="ARBA00023125"/>
    </source>
</evidence>
<dbReference type="PANTHER" id="PTHR30629">
    <property type="entry name" value="PROPHAGE INTEGRASE"/>
    <property type="match status" value="1"/>
</dbReference>
<dbReference type="InterPro" id="IPR002104">
    <property type="entry name" value="Integrase_catalytic"/>
</dbReference>
<dbReference type="EMBL" id="SNZE01000037">
    <property type="protein sequence ID" value="TDR27844.1"/>
    <property type="molecule type" value="Genomic_DNA"/>
</dbReference>
<name>A0A4R6Y425_9BURK</name>
<evidence type="ECO:0000256" key="1">
    <source>
        <dbReference type="ARBA" id="ARBA00008857"/>
    </source>
</evidence>
<dbReference type="AlphaFoldDB" id="A0A4R6Y425"/>
<feature type="domain" description="Tyr recombinase" evidence="5">
    <location>
        <begin position="201"/>
        <end position="414"/>
    </location>
</feature>
<dbReference type="SUPFAM" id="SSF56349">
    <property type="entry name" value="DNA breaking-rejoining enzymes"/>
    <property type="match status" value="1"/>
</dbReference>
<dbReference type="InterPro" id="IPR053876">
    <property type="entry name" value="Phage_int_M"/>
</dbReference>
<dbReference type="Proteomes" id="UP000294480">
    <property type="component" value="Unassembled WGS sequence"/>
</dbReference>
<sequence>MKQLLNDTAIKNAKPSDKTVKLTDGGGLSLFIEPNGSKRWRYRYKYNGKEQMLSLGIYPAVSLKEARIARDKARELLDQGTNPSTERRQQKQNAIIAQTNTFKAVALLWFERWQKGRDSTYADRAMRQLEKDIFPSIGHKPINDVTTLNIVHLVEGVAKRGALNMAEKAYVKCGQVFDYALTFGYATQNPARMVKLSDIITVPPAINQARIKIGEMPKLLQDIDTYNGNALTRLALRLMSLTFVRTKELIETPWSEIPPYILDTPLSEIDYNNAVWEIPKERMKLPRPHIVPLSRQTVQLLKELHKLSGHNEYLFPSQNLRGKTMSNNTILYALYRMGYHSRMTGHGFRGVASTFLKSDYVLTHVINSMGEKETLEVLRFNPDAVELQLAHVPRSQVEGAYDHSEHLPIRIKMMQYWADYLGKLQKQGETITAKV</sequence>
<keyword evidence="7" id="KW-1185">Reference proteome</keyword>
<dbReference type="InterPro" id="IPR025166">
    <property type="entry name" value="Integrase_DNA_bind_dom"/>
</dbReference>
<dbReference type="Gene3D" id="3.30.160.390">
    <property type="entry name" value="Integrase, DNA-binding domain"/>
    <property type="match status" value="1"/>
</dbReference>
<keyword evidence="2" id="KW-0229">DNA integration</keyword>
<dbReference type="GO" id="GO:0006310">
    <property type="term" value="P:DNA recombination"/>
    <property type="evidence" value="ECO:0007669"/>
    <property type="project" value="UniProtKB-KW"/>
</dbReference>
<dbReference type="InterPro" id="IPR010998">
    <property type="entry name" value="Integrase_recombinase_N"/>
</dbReference>
<dbReference type="InterPro" id="IPR050808">
    <property type="entry name" value="Phage_Integrase"/>
</dbReference>
<dbReference type="PANTHER" id="PTHR30629:SF2">
    <property type="entry name" value="PROPHAGE INTEGRASE INTS-RELATED"/>
    <property type="match status" value="1"/>
</dbReference>
<protein>
    <submittedName>
        <fullName evidence="6">Integrase</fullName>
    </submittedName>
</protein>
<dbReference type="Pfam" id="PF00589">
    <property type="entry name" value="Phage_integrase"/>
    <property type="match status" value="1"/>
</dbReference>
<dbReference type="RefSeq" id="WP_133621551.1">
    <property type="nucleotide sequence ID" value="NZ_SNZE01000037.1"/>
</dbReference>
<evidence type="ECO:0000313" key="7">
    <source>
        <dbReference type="Proteomes" id="UP000294480"/>
    </source>
</evidence>
<keyword evidence="3" id="KW-0238">DNA-binding</keyword>
<accession>A0A4R6Y425</accession>
<dbReference type="Gene3D" id="1.10.150.130">
    <property type="match status" value="1"/>
</dbReference>
<evidence type="ECO:0000256" key="4">
    <source>
        <dbReference type="ARBA" id="ARBA00023172"/>
    </source>
</evidence>
<dbReference type="OrthoDB" id="9775880at2"/>